<dbReference type="EMBL" id="FO203431">
    <property type="protein sequence ID" value="CCH86592.1"/>
    <property type="molecule type" value="Genomic_DNA"/>
</dbReference>
<reference evidence="1 2" key="1">
    <citation type="journal article" date="2012" name="J. Bacteriol.">
        <title>Genome Sequence of Radiation-Resistant Modestobacter marinus Strain BC501, a Representative Actinobacterium That Thrives on Calcareous Stone Surfaces.</title>
        <authorList>
            <person name="Normand P."/>
            <person name="Gury J."/>
            <person name="Pujic P."/>
            <person name="Chouaia B."/>
            <person name="Crotti E."/>
            <person name="Brusetti L."/>
            <person name="Daffonchio D."/>
            <person name="Vacherie B."/>
            <person name="Barbe V."/>
            <person name="Medigue C."/>
            <person name="Calteau A."/>
            <person name="Ghodhbane-Gtari F."/>
            <person name="Essoussi I."/>
            <person name="Nouioui I."/>
            <person name="Abbassi-Ghozzi I."/>
            <person name="Gtari M."/>
        </authorList>
    </citation>
    <scope>NUCLEOTIDE SEQUENCE [LARGE SCALE GENOMIC DNA]</scope>
    <source>
        <strain evidence="2">BC 501</strain>
    </source>
</reference>
<proteinExistence type="predicted"/>
<evidence type="ECO:0000313" key="2">
    <source>
        <dbReference type="Proteomes" id="UP000006461"/>
    </source>
</evidence>
<dbReference type="Gene3D" id="3.40.50.720">
    <property type="entry name" value="NAD(P)-binding Rossmann-like Domain"/>
    <property type="match status" value="1"/>
</dbReference>
<dbReference type="AlphaFoldDB" id="I4ET79"/>
<name>I4ET79_MODI5</name>
<dbReference type="InterPro" id="IPR036291">
    <property type="entry name" value="NAD(P)-bd_dom_sf"/>
</dbReference>
<dbReference type="InterPro" id="IPR051604">
    <property type="entry name" value="Ergot_Alk_Oxidoreductase"/>
</dbReference>
<protein>
    <submittedName>
        <fullName evidence="1">Uncharacterized protein</fullName>
    </submittedName>
</protein>
<organism evidence="1 2">
    <name type="scientific">Modestobacter italicus (strain DSM 44449 / CECT 9708 / BC 501)</name>
    <dbReference type="NCBI Taxonomy" id="2732864"/>
    <lineage>
        <taxon>Bacteria</taxon>
        <taxon>Bacillati</taxon>
        <taxon>Actinomycetota</taxon>
        <taxon>Actinomycetes</taxon>
        <taxon>Geodermatophilales</taxon>
        <taxon>Geodermatophilaceae</taxon>
        <taxon>Modestobacter</taxon>
    </lineage>
</organism>
<dbReference type="Gene3D" id="3.90.25.10">
    <property type="entry name" value="UDP-galactose 4-epimerase, domain 1"/>
    <property type="match status" value="1"/>
</dbReference>
<accession>I4ET79</accession>
<dbReference type="KEGG" id="mmar:MODMU_1142"/>
<sequence length="296" mass="30805">MSSGVSTMARLDADRWTGSMTRELTLVTGGTGTTGRRVVERLAARGAQVRVASRHSACMLDWEEPSTWAPALAGATRLYLTYAPDLAVPGAADTLAAFTESAAAAGVRRVVLLSGRGEPGAQAAERAVRAVADSAGVELTVLRCSWFVQNFTEGQFAPSLQAGELALPVGDVVEPFLDADDVADAAVAALLEEGHAGRTYELTGPRALGFAEAVRECAAAMGRAVTFQQVPPAAFRAALAADGVPDDVLDLLAHLFTEVLDGRNSRTTDGVQQVLGRPPTDLATAVRRSAASGCWA</sequence>
<dbReference type="Proteomes" id="UP000006461">
    <property type="component" value="Chromosome"/>
</dbReference>
<dbReference type="OMA" id="WFMQNFS"/>
<keyword evidence="2" id="KW-1185">Reference proteome</keyword>
<dbReference type="PANTHER" id="PTHR43162">
    <property type="match status" value="1"/>
</dbReference>
<dbReference type="PANTHER" id="PTHR43162:SF1">
    <property type="entry name" value="PRESTALK A DIFFERENTIATION PROTEIN A"/>
    <property type="match status" value="1"/>
</dbReference>
<dbReference type="PATRIC" id="fig|477641.3.peg.1075"/>
<evidence type="ECO:0000313" key="1">
    <source>
        <dbReference type="EMBL" id="CCH86592.1"/>
    </source>
</evidence>
<dbReference type="HOGENOM" id="CLU_007383_10_6_11"/>
<gene>
    <name evidence="1" type="ordered locus">MODMU_1142</name>
</gene>
<dbReference type="OrthoDB" id="3250520at2"/>
<dbReference type="eggNOG" id="COG0702">
    <property type="taxonomic scope" value="Bacteria"/>
</dbReference>
<dbReference type="SUPFAM" id="SSF51735">
    <property type="entry name" value="NAD(P)-binding Rossmann-fold domains"/>
    <property type="match status" value="1"/>
</dbReference>
<dbReference type="STRING" id="477641.MODMU_1142"/>